<organism evidence="2 3">
    <name type="scientific">Cymbomonas tetramitiformis</name>
    <dbReference type="NCBI Taxonomy" id="36881"/>
    <lineage>
        <taxon>Eukaryota</taxon>
        <taxon>Viridiplantae</taxon>
        <taxon>Chlorophyta</taxon>
        <taxon>Pyramimonadophyceae</taxon>
        <taxon>Pyramimonadales</taxon>
        <taxon>Pyramimonadaceae</taxon>
        <taxon>Cymbomonas</taxon>
    </lineage>
</organism>
<reference evidence="2 3" key="1">
    <citation type="journal article" date="2015" name="Genome Biol. Evol.">
        <title>Comparative Genomics of a Bacterivorous Green Alga Reveals Evolutionary Causalities and Consequences of Phago-Mixotrophic Mode of Nutrition.</title>
        <authorList>
            <person name="Burns J.A."/>
            <person name="Paasch A."/>
            <person name="Narechania A."/>
            <person name="Kim E."/>
        </authorList>
    </citation>
    <scope>NUCLEOTIDE SEQUENCE [LARGE SCALE GENOMIC DNA]</scope>
    <source>
        <strain evidence="2 3">PLY_AMNH</strain>
    </source>
</reference>
<dbReference type="EMBL" id="LGRX02019319">
    <property type="protein sequence ID" value="KAK3258707.1"/>
    <property type="molecule type" value="Genomic_DNA"/>
</dbReference>
<accession>A0AAE0KS40</accession>
<feature type="region of interest" description="Disordered" evidence="1">
    <location>
        <begin position="69"/>
        <end position="95"/>
    </location>
</feature>
<sequence length="393" mass="40014">SAETAEKCARESGSGGERGLPTVEARVQEVKAVLCSSAPEPCAAADDAPAAREVEMIVSQLQCDVLDGTTRPRGGSVSASSGIKANGEASSSSDGSKMYSAHLLVEEHSTKGVNAESNWTMRHCHLQQHSSAPPGSQASSGAGELATLVNSSQAEACAQDAQHPPPSARPASGSVSLEPASGHVQVHLEVGQGAGGGAPPAGASAVSVRLHAPSEVPGAAPVCLDTASTATPPPHRQAEQSPPASGGWEVLLEDPFLSHLQGLLRREGQAVRRLGALLAPRSPPPAASSSNGPPGASGSLQASAAQIERAGASNLSEEDVACTKSAVQSLEQAHVGLQGVLTQIGGLTMCDDEIEELDQYLIGLPLQVFTHPPLHAHHRPCGTPLQFATHPPL</sequence>
<evidence type="ECO:0000313" key="3">
    <source>
        <dbReference type="Proteomes" id="UP001190700"/>
    </source>
</evidence>
<gene>
    <name evidence="2" type="ORF">CYMTET_32260</name>
</gene>
<comment type="caution">
    <text evidence="2">The sequence shown here is derived from an EMBL/GenBank/DDBJ whole genome shotgun (WGS) entry which is preliminary data.</text>
</comment>
<evidence type="ECO:0000313" key="2">
    <source>
        <dbReference type="EMBL" id="KAK3258707.1"/>
    </source>
</evidence>
<feature type="region of interest" description="Disordered" evidence="1">
    <location>
        <begin position="279"/>
        <end position="315"/>
    </location>
</feature>
<dbReference type="AlphaFoldDB" id="A0AAE0KS40"/>
<feature type="non-terminal residue" evidence="2">
    <location>
        <position position="1"/>
    </location>
</feature>
<evidence type="ECO:0000256" key="1">
    <source>
        <dbReference type="SAM" id="MobiDB-lite"/>
    </source>
</evidence>
<proteinExistence type="predicted"/>
<feature type="region of interest" description="Disordered" evidence="1">
    <location>
        <begin position="219"/>
        <end position="249"/>
    </location>
</feature>
<name>A0AAE0KS40_9CHLO</name>
<protein>
    <submittedName>
        <fullName evidence="2">Uncharacterized protein</fullName>
    </submittedName>
</protein>
<feature type="region of interest" description="Disordered" evidence="1">
    <location>
        <begin position="152"/>
        <end position="177"/>
    </location>
</feature>
<feature type="compositionally biased region" description="Low complexity" evidence="1">
    <location>
        <begin position="287"/>
        <end position="306"/>
    </location>
</feature>
<feature type="compositionally biased region" description="Polar residues" evidence="1">
    <location>
        <begin position="77"/>
        <end position="95"/>
    </location>
</feature>
<keyword evidence="3" id="KW-1185">Reference proteome</keyword>
<feature type="compositionally biased region" description="Basic and acidic residues" evidence="1">
    <location>
        <begin position="1"/>
        <end position="10"/>
    </location>
</feature>
<dbReference type="Proteomes" id="UP001190700">
    <property type="component" value="Unassembled WGS sequence"/>
</dbReference>
<feature type="region of interest" description="Disordered" evidence="1">
    <location>
        <begin position="1"/>
        <end position="22"/>
    </location>
</feature>